<organism evidence="1 2">
    <name type="scientific">Periplaneta americana</name>
    <name type="common">American cockroach</name>
    <name type="synonym">Blatta americana</name>
    <dbReference type="NCBI Taxonomy" id="6978"/>
    <lineage>
        <taxon>Eukaryota</taxon>
        <taxon>Metazoa</taxon>
        <taxon>Ecdysozoa</taxon>
        <taxon>Arthropoda</taxon>
        <taxon>Hexapoda</taxon>
        <taxon>Insecta</taxon>
        <taxon>Pterygota</taxon>
        <taxon>Neoptera</taxon>
        <taxon>Polyneoptera</taxon>
        <taxon>Dictyoptera</taxon>
        <taxon>Blattodea</taxon>
        <taxon>Blattoidea</taxon>
        <taxon>Blattidae</taxon>
        <taxon>Blattinae</taxon>
        <taxon>Periplaneta</taxon>
    </lineage>
</organism>
<comment type="caution">
    <text evidence="1">The sequence shown here is derived from an EMBL/GenBank/DDBJ whole genome shotgun (WGS) entry which is preliminary data.</text>
</comment>
<accession>A0ABQ8S0W4</accession>
<reference evidence="1 2" key="1">
    <citation type="journal article" date="2022" name="Allergy">
        <title>Genome assembly and annotation of Periplaneta americana reveal a comprehensive cockroach allergen profile.</title>
        <authorList>
            <person name="Wang L."/>
            <person name="Xiong Q."/>
            <person name="Saelim N."/>
            <person name="Wang L."/>
            <person name="Nong W."/>
            <person name="Wan A.T."/>
            <person name="Shi M."/>
            <person name="Liu X."/>
            <person name="Cao Q."/>
            <person name="Hui J.H.L."/>
            <person name="Sookrung N."/>
            <person name="Leung T.F."/>
            <person name="Tungtrongchitr A."/>
            <person name="Tsui S.K.W."/>
        </authorList>
    </citation>
    <scope>NUCLEOTIDE SEQUENCE [LARGE SCALE GENOMIC DNA]</scope>
    <source>
        <strain evidence="1">PWHHKU_190912</strain>
    </source>
</reference>
<sequence length="317" mass="36069">MPKEKKPRNVQLQRFVEEFGSQHFSTDGEKRTCMVCKVDLLGNKRHHVQKHYNSERHKECCAIYVQKLVLTMIERIPNLSAEQSGGITVFRISTMTSLMLHRCRTGSISLQRWWQSPSAAISESDWFLYRAGISRRMTSCTVVSWRLNIAQFNCVLDLIKDDLKKDSSIRYLYSITLDEKLAITLRTVNKSTASDVIQQGKWRLFSPRRAAAASVLLSKGYSRTAQLALRLTHIGITSLTFHCSSVVRHTSDGRSCSFPGTVPTVPVPKKYYVPNNSSEITVTSGDEWESLSRSNERYSTLPLHHRQITPCSSLEHS</sequence>
<evidence type="ECO:0000313" key="1">
    <source>
        <dbReference type="EMBL" id="KAJ4427578.1"/>
    </source>
</evidence>
<gene>
    <name evidence="1" type="ORF">ANN_25226</name>
</gene>
<name>A0ABQ8S0W4_PERAM</name>
<dbReference type="Proteomes" id="UP001148838">
    <property type="component" value="Unassembled WGS sequence"/>
</dbReference>
<proteinExistence type="predicted"/>
<protein>
    <submittedName>
        <fullName evidence="1">Uncharacterized protein</fullName>
    </submittedName>
</protein>
<dbReference type="EMBL" id="JAJSOF020000038">
    <property type="protein sequence ID" value="KAJ4427578.1"/>
    <property type="molecule type" value="Genomic_DNA"/>
</dbReference>
<evidence type="ECO:0000313" key="2">
    <source>
        <dbReference type="Proteomes" id="UP001148838"/>
    </source>
</evidence>
<keyword evidence="2" id="KW-1185">Reference proteome</keyword>